<reference evidence="1" key="1">
    <citation type="submission" date="2023-11" db="EMBL/GenBank/DDBJ databases">
        <authorList>
            <person name="Poullet M."/>
        </authorList>
    </citation>
    <scope>NUCLEOTIDE SEQUENCE</scope>
    <source>
        <strain evidence="1">E1834</strain>
    </source>
</reference>
<proteinExistence type="predicted"/>
<keyword evidence="2" id="KW-1185">Reference proteome</keyword>
<name>A0ACB0Z0F3_MELEN</name>
<organism evidence="1 2">
    <name type="scientific">Meloidogyne enterolobii</name>
    <name type="common">Root-knot nematode worm</name>
    <name type="synonym">Meloidogyne mayaguensis</name>
    <dbReference type="NCBI Taxonomy" id="390850"/>
    <lineage>
        <taxon>Eukaryota</taxon>
        <taxon>Metazoa</taxon>
        <taxon>Ecdysozoa</taxon>
        <taxon>Nematoda</taxon>
        <taxon>Chromadorea</taxon>
        <taxon>Rhabditida</taxon>
        <taxon>Tylenchina</taxon>
        <taxon>Tylenchomorpha</taxon>
        <taxon>Tylenchoidea</taxon>
        <taxon>Meloidogynidae</taxon>
        <taxon>Meloidogyninae</taxon>
        <taxon>Meloidogyne</taxon>
    </lineage>
</organism>
<gene>
    <name evidence="1" type="ORF">MENTE1834_LOCUS19036</name>
</gene>
<comment type="caution">
    <text evidence="1">The sequence shown here is derived from an EMBL/GenBank/DDBJ whole genome shotgun (WGS) entry which is preliminary data.</text>
</comment>
<evidence type="ECO:0000313" key="1">
    <source>
        <dbReference type="EMBL" id="CAK5071918.1"/>
    </source>
</evidence>
<evidence type="ECO:0000313" key="2">
    <source>
        <dbReference type="Proteomes" id="UP001497535"/>
    </source>
</evidence>
<accession>A0ACB0Z0F3</accession>
<dbReference type="EMBL" id="CAVMJV010000022">
    <property type="protein sequence ID" value="CAK5071918.1"/>
    <property type="molecule type" value="Genomic_DNA"/>
</dbReference>
<dbReference type="Proteomes" id="UP001497535">
    <property type="component" value="Unassembled WGS sequence"/>
</dbReference>
<protein>
    <submittedName>
        <fullName evidence="1">Uncharacterized protein</fullName>
    </submittedName>
</protein>
<sequence>MANTYLIKKFFSFLRSCVLRFAFFAFCVDFWPCVAFCVLRFWKLSLAPAPAPDNFIIHQNLLIYLQFPNHQYRS</sequence>